<dbReference type="InterPro" id="IPR005815">
    <property type="entry name" value="BioA"/>
</dbReference>
<evidence type="ECO:0000256" key="9">
    <source>
        <dbReference type="ARBA" id="ARBA00022898"/>
    </source>
</evidence>
<evidence type="ECO:0000313" key="13">
    <source>
        <dbReference type="Proteomes" id="UP000179129"/>
    </source>
</evidence>
<feature type="site" description="Participates in the substrate recognition with KAPA and in a stacking interaction with the adenine ring of SAM" evidence="11">
    <location>
        <position position="20"/>
    </location>
</feature>
<keyword evidence="8 11" id="KW-0093">Biotin biosynthesis</keyword>
<sequence length="458" mass="50290">MSKSGAELSALDKRYLWHPFTPMRLWQREEAPVIESGKGSWLIDTAGRKYLDGISSLWVTLHGHRHPKITAAIRRQAGKISHSTLLGLANVPASLLAERLVRIAPPGLERVFFSDNGSTAVEIALKMAYQYRRLSPDPAEREKTGFIAFRNAYHGDTIGSVSAGGIELFHGTFRGLLFPVEFAEYPYYYRQGPPKSREEYSAACLAALERIVRRSAARLGALIIEPLVQGAGGMLTAEPGFLAGVRSVCDRYGLLLIADEVATGFGRTGRMFACEHEGVSPDLLCCAKGITGGYLPLAATLTTGRIYERFLGPENEPAVFYHGHSFTGNPLAAAAALANLEVFEEERTLERMQPKISRMAQALHERVEPLASVGEIRQRGFMVGIELVADRPSRKPFDPALKMGRRVILEARKRQVIIRPLGDVVVLMPHLSFSTGELLRLVEVTAESIAAATTEVLI</sequence>
<dbReference type="AlphaFoldDB" id="A0A1F5Z3F8"/>
<keyword evidence="5 11" id="KW-0032">Aminotransferase</keyword>
<comment type="subunit">
    <text evidence="3 11">Homodimer.</text>
</comment>
<feature type="binding site" evidence="11">
    <location>
        <position position="153"/>
    </location>
    <ligand>
        <name>substrate</name>
    </ligand>
</feature>
<keyword evidence="7 11" id="KW-0949">S-adenosyl-L-methionine</keyword>
<evidence type="ECO:0000256" key="1">
    <source>
        <dbReference type="ARBA" id="ARBA00001933"/>
    </source>
</evidence>
<dbReference type="InterPro" id="IPR015424">
    <property type="entry name" value="PyrdxlP-dep_Trfase"/>
</dbReference>
<dbReference type="InterPro" id="IPR049704">
    <property type="entry name" value="Aminotrans_3_PPA_site"/>
</dbReference>
<dbReference type="STRING" id="1817867.A3F83_16625"/>
<dbReference type="Gene3D" id="3.40.640.10">
    <property type="entry name" value="Type I PLP-dependent aspartate aminotransferase-like (Major domain)"/>
    <property type="match status" value="1"/>
</dbReference>
<feature type="binding site" evidence="11">
    <location>
        <position position="288"/>
    </location>
    <ligand>
        <name>substrate</name>
    </ligand>
</feature>
<evidence type="ECO:0000256" key="7">
    <source>
        <dbReference type="ARBA" id="ARBA00022691"/>
    </source>
</evidence>
<protein>
    <recommendedName>
        <fullName evidence="11">Adenosylmethionine-8-amino-7-oxononanoate aminotransferase</fullName>
        <ecNumber evidence="11">2.6.1.62</ecNumber>
    </recommendedName>
    <alternativeName>
        <fullName evidence="11">7,8-diamino-pelargonic acid aminotransferase</fullName>
        <shortName evidence="11">DAPA AT</shortName>
        <shortName evidence="11">DAPA aminotransferase</shortName>
    </alternativeName>
    <alternativeName>
        <fullName evidence="11">7,8-diaminononanoate synthase</fullName>
        <shortName evidence="11">DANS</shortName>
    </alternativeName>
    <alternativeName>
        <fullName evidence="11">Diaminopelargonic acid synthase</fullName>
    </alternativeName>
</protein>
<dbReference type="Proteomes" id="UP000179129">
    <property type="component" value="Unassembled WGS sequence"/>
</dbReference>
<comment type="caution">
    <text evidence="12">The sequence shown here is derived from an EMBL/GenBank/DDBJ whole genome shotgun (WGS) entry which is preliminary data.</text>
</comment>
<dbReference type="InterPro" id="IPR005814">
    <property type="entry name" value="Aminotrans_3"/>
</dbReference>
<comment type="function">
    <text evidence="11">Catalyzes the transfer of the alpha-amino group from S-adenosyl-L-methionine (SAM) to 7-keto-8-aminopelargonic acid (KAPA) to form 7,8-diaminopelargonic acid (DAPA). It is the only aminotransferase known to utilize SAM as an amino donor.</text>
</comment>
<dbReference type="Gene3D" id="3.90.1150.10">
    <property type="entry name" value="Aspartate Aminotransferase, domain 1"/>
    <property type="match status" value="1"/>
</dbReference>
<feature type="binding site" evidence="11">
    <location>
        <position position="323"/>
    </location>
    <ligand>
        <name>substrate</name>
    </ligand>
</feature>
<evidence type="ECO:0000256" key="6">
    <source>
        <dbReference type="ARBA" id="ARBA00022679"/>
    </source>
</evidence>
<dbReference type="NCBIfam" id="TIGR00508">
    <property type="entry name" value="bioA"/>
    <property type="match status" value="1"/>
</dbReference>
<dbReference type="PANTHER" id="PTHR42684">
    <property type="entry name" value="ADENOSYLMETHIONINE-8-AMINO-7-OXONONANOATE AMINOTRANSFERASE"/>
    <property type="match status" value="1"/>
</dbReference>
<comment type="pathway">
    <text evidence="11">Cofactor biosynthesis; biotin biosynthesis; 7,8-diaminononanoate from 8-amino-7-oxononanoate (SAM route): step 1/1.</text>
</comment>
<feature type="modified residue" description="N6-(pyridoxal phosphate)lysine" evidence="11">
    <location>
        <position position="288"/>
    </location>
</feature>
<dbReference type="UniPathway" id="UPA00078">
    <property type="reaction ID" value="UER00160"/>
</dbReference>
<evidence type="ECO:0000256" key="4">
    <source>
        <dbReference type="ARBA" id="ARBA00022490"/>
    </source>
</evidence>
<dbReference type="SUPFAM" id="SSF53383">
    <property type="entry name" value="PLP-dependent transferases"/>
    <property type="match status" value="1"/>
</dbReference>
<gene>
    <name evidence="11" type="primary">bioA</name>
    <name evidence="12" type="ORF">A3F83_16625</name>
</gene>
<dbReference type="InterPro" id="IPR015422">
    <property type="entry name" value="PyrdxlP-dep_Trfase_small"/>
</dbReference>
<dbReference type="GO" id="GO:0005737">
    <property type="term" value="C:cytoplasm"/>
    <property type="evidence" value="ECO:0007669"/>
    <property type="project" value="UniProtKB-SubCell"/>
</dbReference>
<dbReference type="PROSITE" id="PS00600">
    <property type="entry name" value="AA_TRANSFER_CLASS_3"/>
    <property type="match status" value="1"/>
</dbReference>
<proteinExistence type="inferred from homology"/>
<evidence type="ECO:0000256" key="5">
    <source>
        <dbReference type="ARBA" id="ARBA00022576"/>
    </source>
</evidence>
<feature type="binding site" evidence="11">
    <location>
        <begin position="324"/>
        <end position="325"/>
    </location>
    <ligand>
        <name>pyridoxal 5'-phosphate</name>
        <dbReference type="ChEBI" id="CHEBI:597326"/>
    </ligand>
</feature>
<name>A0A1F5Z3F8_9BACT</name>
<evidence type="ECO:0000256" key="3">
    <source>
        <dbReference type="ARBA" id="ARBA00011738"/>
    </source>
</evidence>
<dbReference type="GO" id="GO:0009102">
    <property type="term" value="P:biotin biosynthetic process"/>
    <property type="evidence" value="ECO:0007669"/>
    <property type="project" value="UniProtKB-UniRule"/>
</dbReference>
<comment type="subcellular location">
    <subcellularLocation>
        <location evidence="2 11">Cytoplasm</location>
    </subcellularLocation>
</comment>
<keyword evidence="4 11" id="KW-0963">Cytoplasm</keyword>
<dbReference type="CDD" id="cd00610">
    <property type="entry name" value="OAT_like"/>
    <property type="match status" value="1"/>
</dbReference>
<dbReference type="FunFam" id="3.40.640.10:FF:000078">
    <property type="entry name" value="Adenosylmethionine-8-amino-7-oxononanoate aminotransferase"/>
    <property type="match status" value="1"/>
</dbReference>
<evidence type="ECO:0000256" key="11">
    <source>
        <dbReference type="HAMAP-Rule" id="MF_00834"/>
    </source>
</evidence>
<evidence type="ECO:0000256" key="2">
    <source>
        <dbReference type="ARBA" id="ARBA00004496"/>
    </source>
</evidence>
<comment type="cofactor">
    <cofactor evidence="1 11">
        <name>pyridoxal 5'-phosphate</name>
        <dbReference type="ChEBI" id="CHEBI:597326"/>
    </cofactor>
</comment>
<feature type="binding site" evidence="11">
    <location>
        <begin position="117"/>
        <end position="118"/>
    </location>
    <ligand>
        <name>pyridoxal 5'-phosphate</name>
        <dbReference type="ChEBI" id="CHEBI:597326"/>
    </ligand>
</feature>
<accession>A0A1F5Z3F8</accession>
<dbReference type="EC" id="2.6.1.62" evidence="11"/>
<comment type="catalytic activity">
    <reaction evidence="11">
        <text>(8S)-8-amino-7-oxononanoate + S-adenosyl-L-methionine = S-adenosyl-4-methylsulfanyl-2-oxobutanoate + (7R,8S)-7,8-diammoniononanoate</text>
        <dbReference type="Rhea" id="RHEA:16861"/>
        <dbReference type="ChEBI" id="CHEBI:16490"/>
        <dbReference type="ChEBI" id="CHEBI:59789"/>
        <dbReference type="ChEBI" id="CHEBI:149468"/>
        <dbReference type="ChEBI" id="CHEBI:149469"/>
        <dbReference type="EC" id="2.6.1.62"/>
    </reaction>
</comment>
<dbReference type="PIRSF" id="PIRSF000521">
    <property type="entry name" value="Transaminase_4ab_Lys_Orn"/>
    <property type="match status" value="1"/>
</dbReference>
<comment type="similarity">
    <text evidence="10 11">Belongs to the class-III pyridoxal-phosphate-dependent aminotransferase family. BioA subfamily.</text>
</comment>
<comment type="caution">
    <text evidence="11">Lacks conserved residue(s) required for the propagation of feature annotation.</text>
</comment>
<dbReference type="PANTHER" id="PTHR42684:SF17">
    <property type="entry name" value="ADENOSYLMETHIONINE-8-AMINO-7-OXONONANOATE AMINOTRANSFERASE"/>
    <property type="match status" value="1"/>
</dbReference>
<keyword evidence="6 11" id="KW-0808">Transferase</keyword>
<dbReference type="GO" id="GO:0030170">
    <property type="term" value="F:pyridoxal phosphate binding"/>
    <property type="evidence" value="ECO:0007669"/>
    <property type="project" value="UniProtKB-UniRule"/>
</dbReference>
<dbReference type="EMBL" id="MFIX01000002">
    <property type="protein sequence ID" value="OGG06956.1"/>
    <property type="molecule type" value="Genomic_DNA"/>
</dbReference>
<dbReference type="InterPro" id="IPR015421">
    <property type="entry name" value="PyrdxlP-dep_Trfase_major"/>
</dbReference>
<feature type="binding site" evidence="11">
    <location>
        <position position="419"/>
    </location>
    <ligand>
        <name>substrate</name>
    </ligand>
</feature>
<keyword evidence="9 11" id="KW-0663">Pyridoxal phosphate</keyword>
<evidence type="ECO:0000313" key="12">
    <source>
        <dbReference type="EMBL" id="OGG06956.1"/>
    </source>
</evidence>
<evidence type="ECO:0000256" key="8">
    <source>
        <dbReference type="ARBA" id="ARBA00022756"/>
    </source>
</evidence>
<dbReference type="HAMAP" id="MF_00834">
    <property type="entry name" value="BioA"/>
    <property type="match status" value="1"/>
</dbReference>
<reference evidence="12 13" key="1">
    <citation type="journal article" date="2016" name="Nat. Commun.">
        <title>Thousands of microbial genomes shed light on interconnected biogeochemical processes in an aquifer system.</title>
        <authorList>
            <person name="Anantharaman K."/>
            <person name="Brown C.T."/>
            <person name="Hug L.A."/>
            <person name="Sharon I."/>
            <person name="Castelle C.J."/>
            <person name="Probst A.J."/>
            <person name="Thomas B.C."/>
            <person name="Singh A."/>
            <person name="Wilkins M.J."/>
            <person name="Karaoz U."/>
            <person name="Brodie E.L."/>
            <person name="Williams K.H."/>
            <person name="Hubbard S.S."/>
            <person name="Banfield J.F."/>
        </authorList>
    </citation>
    <scope>NUCLEOTIDE SEQUENCE [LARGE SCALE GENOMIC DNA]</scope>
</reference>
<dbReference type="Pfam" id="PF00202">
    <property type="entry name" value="Aminotran_3"/>
    <property type="match status" value="1"/>
</dbReference>
<feature type="binding site" evidence="11">
    <location>
        <position position="259"/>
    </location>
    <ligand>
        <name>pyridoxal 5'-phosphate</name>
        <dbReference type="ChEBI" id="CHEBI:597326"/>
    </ligand>
</feature>
<organism evidence="12 13">
    <name type="scientific">Candidatus Glassbacteria bacterium RIFCSPLOWO2_12_FULL_58_11</name>
    <dbReference type="NCBI Taxonomy" id="1817867"/>
    <lineage>
        <taxon>Bacteria</taxon>
        <taxon>Candidatus Glassiibacteriota</taxon>
    </lineage>
</organism>
<evidence type="ECO:0000256" key="10">
    <source>
        <dbReference type="ARBA" id="ARBA00060970"/>
    </source>
</evidence>
<dbReference type="GO" id="GO:0004015">
    <property type="term" value="F:adenosylmethionine-8-amino-7-oxononanoate transaminase activity"/>
    <property type="evidence" value="ECO:0007669"/>
    <property type="project" value="UniProtKB-UniRule"/>
</dbReference>